<evidence type="ECO:0000313" key="3">
    <source>
        <dbReference type="Proteomes" id="UP000323426"/>
    </source>
</evidence>
<accession>A0A5M6DCE3</accession>
<dbReference type="Proteomes" id="UP000323426">
    <property type="component" value="Unassembled WGS sequence"/>
</dbReference>
<sequence length="134" mass="14676">MKNIKLVLIWVLLLVLIVGTGSASAQGDVPAEIKTAIRNGSSRDLAKYFNNTIEIGLDGEKSSYSKTQAEFVLKSFFTKNPPAGFEFDHQGSSNQGQRYAIGTYNTKAGAYRVFVVVKQGNGSYIIDTIDFTKK</sequence>
<feature type="chain" id="PRO_5024293061" evidence="1">
    <location>
        <begin position="26"/>
        <end position="134"/>
    </location>
</feature>
<dbReference type="EMBL" id="VWSF01000009">
    <property type="protein sequence ID" value="KAA5545043.1"/>
    <property type="molecule type" value="Genomic_DNA"/>
</dbReference>
<dbReference type="Pfam" id="PF16022">
    <property type="entry name" value="DUF4783"/>
    <property type="match status" value="1"/>
</dbReference>
<proteinExistence type="predicted"/>
<reference evidence="2 3" key="1">
    <citation type="submission" date="2019-09" db="EMBL/GenBank/DDBJ databases">
        <title>Genome sequence and assembly of Adhaeribacter sp.</title>
        <authorList>
            <person name="Chhetri G."/>
        </authorList>
    </citation>
    <scope>NUCLEOTIDE SEQUENCE [LARGE SCALE GENOMIC DNA]</scope>
    <source>
        <strain evidence="2 3">DK36</strain>
    </source>
</reference>
<dbReference type="AlphaFoldDB" id="A0A5M6DCE3"/>
<comment type="caution">
    <text evidence="2">The sequence shown here is derived from an EMBL/GenBank/DDBJ whole genome shotgun (WGS) entry which is preliminary data.</text>
</comment>
<gene>
    <name evidence="2" type="ORF">F0145_13390</name>
</gene>
<keyword evidence="3" id="KW-1185">Reference proteome</keyword>
<protein>
    <submittedName>
        <fullName evidence="2">DUF4783 domain-containing protein</fullName>
    </submittedName>
</protein>
<organism evidence="2 3">
    <name type="scientific">Adhaeribacter rhizoryzae</name>
    <dbReference type="NCBI Taxonomy" id="2607907"/>
    <lineage>
        <taxon>Bacteria</taxon>
        <taxon>Pseudomonadati</taxon>
        <taxon>Bacteroidota</taxon>
        <taxon>Cytophagia</taxon>
        <taxon>Cytophagales</taxon>
        <taxon>Hymenobacteraceae</taxon>
        <taxon>Adhaeribacter</taxon>
    </lineage>
</organism>
<dbReference type="InterPro" id="IPR031977">
    <property type="entry name" value="DUF4783"/>
</dbReference>
<evidence type="ECO:0000313" key="2">
    <source>
        <dbReference type="EMBL" id="KAA5545043.1"/>
    </source>
</evidence>
<dbReference type="Gene3D" id="3.10.450.50">
    <property type="match status" value="1"/>
</dbReference>
<evidence type="ECO:0000256" key="1">
    <source>
        <dbReference type="SAM" id="SignalP"/>
    </source>
</evidence>
<name>A0A5M6DCE3_9BACT</name>
<keyword evidence="1" id="KW-0732">Signal</keyword>
<feature type="signal peptide" evidence="1">
    <location>
        <begin position="1"/>
        <end position="25"/>
    </location>
</feature>
<dbReference type="RefSeq" id="WP_150088926.1">
    <property type="nucleotide sequence ID" value="NZ_VWSF01000009.1"/>
</dbReference>